<dbReference type="SUPFAM" id="SSF49879">
    <property type="entry name" value="SMAD/FHA domain"/>
    <property type="match status" value="1"/>
</dbReference>
<dbReference type="GO" id="GO:0008270">
    <property type="term" value="F:zinc ion binding"/>
    <property type="evidence" value="ECO:0007669"/>
    <property type="project" value="UniProtKB-KW"/>
</dbReference>
<evidence type="ECO:0000256" key="4">
    <source>
        <dbReference type="ARBA" id="ARBA00022786"/>
    </source>
</evidence>
<proteinExistence type="predicted"/>
<feature type="region of interest" description="Disordered" evidence="7">
    <location>
        <begin position="91"/>
        <end position="165"/>
    </location>
</feature>
<keyword evidence="11" id="KW-1185">Reference proteome</keyword>
<dbReference type="InterPro" id="IPR013083">
    <property type="entry name" value="Znf_RING/FYVE/PHD"/>
</dbReference>
<dbReference type="OrthoDB" id="687730at2759"/>
<feature type="region of interest" description="Disordered" evidence="7">
    <location>
        <begin position="470"/>
        <end position="533"/>
    </location>
</feature>
<keyword evidence="5" id="KW-0862">Zinc</keyword>
<dbReference type="GO" id="GO:0061630">
    <property type="term" value="F:ubiquitin protein ligase activity"/>
    <property type="evidence" value="ECO:0007669"/>
    <property type="project" value="TreeGrafter"/>
</dbReference>
<dbReference type="SUPFAM" id="SSF57850">
    <property type="entry name" value="RING/U-box"/>
    <property type="match status" value="1"/>
</dbReference>
<dbReference type="GO" id="GO:0016567">
    <property type="term" value="P:protein ubiquitination"/>
    <property type="evidence" value="ECO:0007669"/>
    <property type="project" value="TreeGrafter"/>
</dbReference>
<evidence type="ECO:0000259" key="8">
    <source>
        <dbReference type="PROSITE" id="PS50006"/>
    </source>
</evidence>
<name>A0A507C8J8_9FUNG</name>
<evidence type="ECO:0000259" key="9">
    <source>
        <dbReference type="PROSITE" id="PS50089"/>
    </source>
</evidence>
<evidence type="ECO:0000256" key="6">
    <source>
        <dbReference type="PROSITE-ProRule" id="PRU00175"/>
    </source>
</evidence>
<feature type="domain" description="RING-type" evidence="9">
    <location>
        <begin position="374"/>
        <end position="417"/>
    </location>
</feature>
<dbReference type="InterPro" id="IPR000253">
    <property type="entry name" value="FHA_dom"/>
</dbReference>
<dbReference type="GO" id="GO:0032153">
    <property type="term" value="C:cell division site"/>
    <property type="evidence" value="ECO:0007669"/>
    <property type="project" value="TreeGrafter"/>
</dbReference>
<keyword evidence="4" id="KW-0833">Ubl conjugation pathway</keyword>
<evidence type="ECO:0000313" key="10">
    <source>
        <dbReference type="EMBL" id="TPX33825.1"/>
    </source>
</evidence>
<protein>
    <recommendedName>
        <fullName evidence="12">RING-type domain-containing protein</fullName>
    </recommendedName>
</protein>
<evidence type="ECO:0000256" key="1">
    <source>
        <dbReference type="ARBA" id="ARBA00022679"/>
    </source>
</evidence>
<dbReference type="InterPro" id="IPR008984">
    <property type="entry name" value="SMAD_FHA_dom_sf"/>
</dbReference>
<dbReference type="PANTHER" id="PTHR15067:SF7">
    <property type="entry name" value="E3 UBIQUITIN-PROTEIN LIGASE DMA1-RELATED"/>
    <property type="match status" value="1"/>
</dbReference>
<dbReference type="PROSITE" id="PS50089">
    <property type="entry name" value="ZF_RING_2"/>
    <property type="match status" value="1"/>
</dbReference>
<dbReference type="PROSITE" id="PS50006">
    <property type="entry name" value="FHA_DOMAIN"/>
    <property type="match status" value="1"/>
</dbReference>
<evidence type="ECO:0000256" key="3">
    <source>
        <dbReference type="ARBA" id="ARBA00022771"/>
    </source>
</evidence>
<dbReference type="EMBL" id="QEAO01000017">
    <property type="protein sequence ID" value="TPX33825.1"/>
    <property type="molecule type" value="Genomic_DNA"/>
</dbReference>
<feature type="compositionally biased region" description="Basic and acidic residues" evidence="7">
    <location>
        <begin position="524"/>
        <end position="533"/>
    </location>
</feature>
<evidence type="ECO:0000256" key="2">
    <source>
        <dbReference type="ARBA" id="ARBA00022723"/>
    </source>
</evidence>
<feature type="region of interest" description="Disordered" evidence="7">
    <location>
        <begin position="428"/>
        <end position="456"/>
    </location>
</feature>
<dbReference type="SMART" id="SM00184">
    <property type="entry name" value="RING"/>
    <property type="match status" value="1"/>
</dbReference>
<evidence type="ECO:0000256" key="5">
    <source>
        <dbReference type="ARBA" id="ARBA00022833"/>
    </source>
</evidence>
<comment type="caution">
    <text evidence="10">The sequence shown here is derived from an EMBL/GenBank/DDBJ whole genome shotgun (WGS) entry which is preliminary data.</text>
</comment>
<feature type="compositionally biased region" description="Basic and acidic residues" evidence="7">
    <location>
        <begin position="99"/>
        <end position="109"/>
    </location>
</feature>
<dbReference type="Gene3D" id="3.30.40.10">
    <property type="entry name" value="Zinc/RING finger domain, C3HC4 (zinc finger)"/>
    <property type="match status" value="1"/>
</dbReference>
<feature type="compositionally biased region" description="Low complexity" evidence="7">
    <location>
        <begin position="505"/>
        <end position="514"/>
    </location>
</feature>
<keyword evidence="1" id="KW-0808">Transferase</keyword>
<dbReference type="STRING" id="1806994.A0A507C8J8"/>
<reference evidence="10 11" key="1">
    <citation type="journal article" date="2019" name="Sci. Rep.">
        <title>Comparative genomics of chytrid fungi reveal insights into the obligate biotrophic and pathogenic lifestyle of Synchytrium endobioticum.</title>
        <authorList>
            <person name="van de Vossenberg B.T.L.H."/>
            <person name="Warris S."/>
            <person name="Nguyen H.D.T."/>
            <person name="van Gent-Pelzer M.P.E."/>
            <person name="Joly D.L."/>
            <person name="van de Geest H.C."/>
            <person name="Bonants P.J.M."/>
            <person name="Smith D.S."/>
            <person name="Levesque C.A."/>
            <person name="van der Lee T.A.J."/>
        </authorList>
    </citation>
    <scope>NUCLEOTIDE SEQUENCE [LARGE SCALE GENOMIC DNA]</scope>
    <source>
        <strain evidence="10 11">JEL517</strain>
    </source>
</reference>
<feature type="compositionally biased region" description="Polar residues" evidence="7">
    <location>
        <begin position="428"/>
        <end position="438"/>
    </location>
</feature>
<feature type="region of interest" description="Disordered" evidence="7">
    <location>
        <begin position="21"/>
        <end position="40"/>
    </location>
</feature>
<evidence type="ECO:0000313" key="11">
    <source>
        <dbReference type="Proteomes" id="UP000319731"/>
    </source>
</evidence>
<accession>A0A507C8J8</accession>
<sequence>MATELSTSPVALPAVAPAPIPIISQDNLPAPRRSRSTPVGKAANVTIATPPPKLIRIQLFPHTEHHRPNHLSRSDSDLHFSFSPIEKDLKPGTLIKIGRKVDRKREREPTSSARHASASHKHQHDDANGGSKSTTGTTGAERSKTLTERTNHVGSPPSPSAVTAATQAGLEPHVGGMVGGASSDVVAVDTTTDLASDDVLSISPPTSSATLRRLSAGPSAFRLPNRSSLLPTPNKDKETVTATSLASHRKVEFVAFRSKVVSRTHAEIWIGADGQVYFRDVGSSSGSFLNRLRLSPSGKESRPYPVKSGDIIQLGVDYQGRQEDIYKSVMIKIFITVQSGNRPKPNAAKLRAALRSLLGAMNGGARDDYATTDCCICLCAISTNQALFLAPCSHCFHYKCVIPLLGSALMFQCPLCRQVANLEASVTGEDSQATSSPQLEDVETKDVDIEEEEEKMVDGTARWASLAERGAKASRRISVMTVSRGHSSDDYDSDDRELPLPPAPGGSDDAAGPATLFRSPRHVVGSDDGHSTE</sequence>
<dbReference type="GO" id="GO:0006511">
    <property type="term" value="P:ubiquitin-dependent protein catabolic process"/>
    <property type="evidence" value="ECO:0007669"/>
    <property type="project" value="TreeGrafter"/>
</dbReference>
<gene>
    <name evidence="10" type="ORF">SmJEL517_g03348</name>
</gene>
<dbReference type="Proteomes" id="UP000319731">
    <property type="component" value="Unassembled WGS sequence"/>
</dbReference>
<dbReference type="GO" id="GO:0000151">
    <property type="term" value="C:ubiquitin ligase complex"/>
    <property type="evidence" value="ECO:0007669"/>
    <property type="project" value="TreeGrafter"/>
</dbReference>
<evidence type="ECO:0008006" key="12">
    <source>
        <dbReference type="Google" id="ProtNLM"/>
    </source>
</evidence>
<dbReference type="AlphaFoldDB" id="A0A507C8J8"/>
<dbReference type="InterPro" id="IPR001841">
    <property type="entry name" value="Znf_RING"/>
</dbReference>
<dbReference type="Pfam" id="PF17123">
    <property type="entry name" value="zf-RING_11"/>
    <property type="match status" value="1"/>
</dbReference>
<feature type="compositionally biased region" description="Basic and acidic residues" evidence="7">
    <location>
        <begin position="141"/>
        <end position="151"/>
    </location>
</feature>
<dbReference type="Pfam" id="PF00498">
    <property type="entry name" value="FHA"/>
    <property type="match status" value="1"/>
</dbReference>
<organism evidence="10 11">
    <name type="scientific">Synchytrium microbalum</name>
    <dbReference type="NCBI Taxonomy" id="1806994"/>
    <lineage>
        <taxon>Eukaryota</taxon>
        <taxon>Fungi</taxon>
        <taxon>Fungi incertae sedis</taxon>
        <taxon>Chytridiomycota</taxon>
        <taxon>Chytridiomycota incertae sedis</taxon>
        <taxon>Chytridiomycetes</taxon>
        <taxon>Synchytriales</taxon>
        <taxon>Synchytriaceae</taxon>
        <taxon>Synchytrium</taxon>
    </lineage>
</organism>
<feature type="compositionally biased region" description="Low complexity" evidence="7">
    <location>
        <begin position="129"/>
        <end position="139"/>
    </location>
</feature>
<keyword evidence="2" id="KW-0479">Metal-binding</keyword>
<feature type="domain" description="FHA" evidence="8">
    <location>
        <begin position="243"/>
        <end position="294"/>
    </location>
</feature>
<dbReference type="GO" id="GO:0005829">
    <property type="term" value="C:cytosol"/>
    <property type="evidence" value="ECO:0007669"/>
    <property type="project" value="TreeGrafter"/>
</dbReference>
<dbReference type="PANTHER" id="PTHR15067">
    <property type="entry name" value="E3 UBIQUITIN-PROTEIN LIGASE RNF8"/>
    <property type="match status" value="1"/>
</dbReference>
<dbReference type="GeneID" id="42004573"/>
<dbReference type="Gene3D" id="2.60.200.20">
    <property type="match status" value="1"/>
</dbReference>
<evidence type="ECO:0000256" key="7">
    <source>
        <dbReference type="SAM" id="MobiDB-lite"/>
    </source>
</evidence>
<keyword evidence="3 6" id="KW-0863">Zinc-finger</keyword>
<dbReference type="RefSeq" id="XP_031024709.1">
    <property type="nucleotide sequence ID" value="XM_031169276.1"/>
</dbReference>